<proteinExistence type="predicted"/>
<dbReference type="EMBL" id="RWJN01000503">
    <property type="protein sequence ID" value="TCD61123.1"/>
    <property type="molecule type" value="Genomic_DNA"/>
</dbReference>
<gene>
    <name evidence="3" type="ORF">EIP91_009019</name>
</gene>
<evidence type="ECO:0000313" key="4">
    <source>
        <dbReference type="Proteomes" id="UP000292702"/>
    </source>
</evidence>
<organism evidence="3 4">
    <name type="scientific">Steccherinum ochraceum</name>
    <dbReference type="NCBI Taxonomy" id="92696"/>
    <lineage>
        <taxon>Eukaryota</taxon>
        <taxon>Fungi</taxon>
        <taxon>Dikarya</taxon>
        <taxon>Basidiomycota</taxon>
        <taxon>Agaricomycotina</taxon>
        <taxon>Agaricomycetes</taxon>
        <taxon>Polyporales</taxon>
        <taxon>Steccherinaceae</taxon>
        <taxon>Steccherinum</taxon>
    </lineage>
</organism>
<dbReference type="InterPro" id="IPR037548">
    <property type="entry name" value="Bqt4"/>
</dbReference>
<dbReference type="OrthoDB" id="5346159at2759"/>
<dbReference type="GO" id="GO:1990862">
    <property type="term" value="C:nuclear membrane complex Bqt3-Bqt4"/>
    <property type="evidence" value="ECO:0007669"/>
    <property type="project" value="InterPro"/>
</dbReference>
<evidence type="ECO:0000256" key="1">
    <source>
        <dbReference type="SAM" id="MobiDB-lite"/>
    </source>
</evidence>
<dbReference type="AlphaFoldDB" id="A0A4R0R4W1"/>
<evidence type="ECO:0000313" key="3">
    <source>
        <dbReference type="EMBL" id="TCD61123.1"/>
    </source>
</evidence>
<feature type="compositionally biased region" description="Pro residues" evidence="1">
    <location>
        <begin position="172"/>
        <end position="183"/>
    </location>
</feature>
<sequence length="199" mass="21228">MPASPVKPKGAGPRPDLPAQSANPHLDVVDRAPPVKFQEIMRDGHATIVGRVKIVTPSGHAFILRRLDTGAISLTTMFRAAFPSASDEAEKVEATWVRANFDISGANRSGRSRFAGTWISPEVAKYLAKDYRLGPIIDALSDANPDPTVVYRKSTRNTQTPTGSPAASATLPTPPATTTPSQPPAAKRRREESPSGIPV</sequence>
<dbReference type="PROSITE" id="PS51299">
    <property type="entry name" value="HTH_APSES"/>
    <property type="match status" value="1"/>
</dbReference>
<dbReference type="GO" id="GO:0070197">
    <property type="term" value="P:meiotic attachment of telomere to nuclear envelope"/>
    <property type="evidence" value="ECO:0007669"/>
    <property type="project" value="InterPro"/>
</dbReference>
<accession>A0A4R0R4W1</accession>
<protein>
    <recommendedName>
        <fullName evidence="2">HTH APSES-type domain-containing protein</fullName>
    </recommendedName>
</protein>
<feature type="domain" description="HTH APSES-type" evidence="2">
    <location>
        <begin position="36"/>
        <end position="152"/>
    </location>
</feature>
<dbReference type="PANTHER" id="PTHR38044">
    <property type="entry name" value="BOUQUET FORMATION PROTEIN 4"/>
    <property type="match status" value="1"/>
</dbReference>
<dbReference type="PANTHER" id="PTHR38044:SF1">
    <property type="entry name" value="BOUQUET FORMATION PROTEIN 4"/>
    <property type="match status" value="1"/>
</dbReference>
<feature type="compositionally biased region" description="Low complexity" evidence="1">
    <location>
        <begin position="158"/>
        <end position="171"/>
    </location>
</feature>
<comment type="caution">
    <text evidence="3">The sequence shown here is derived from an EMBL/GenBank/DDBJ whole genome shotgun (WGS) entry which is preliminary data.</text>
</comment>
<dbReference type="InterPro" id="IPR036887">
    <property type="entry name" value="HTH_APSES_sf"/>
</dbReference>
<dbReference type="SUPFAM" id="SSF54616">
    <property type="entry name" value="DNA-binding domain of Mlu1-box binding protein MBP1"/>
    <property type="match status" value="1"/>
</dbReference>
<evidence type="ECO:0000259" key="2">
    <source>
        <dbReference type="PROSITE" id="PS51299"/>
    </source>
</evidence>
<dbReference type="Proteomes" id="UP000292702">
    <property type="component" value="Unassembled WGS sequence"/>
</dbReference>
<feature type="region of interest" description="Disordered" evidence="1">
    <location>
        <begin position="144"/>
        <end position="199"/>
    </location>
</feature>
<feature type="non-terminal residue" evidence="3">
    <location>
        <position position="199"/>
    </location>
</feature>
<dbReference type="GO" id="GO:0044820">
    <property type="term" value="P:mitotic telomere tethering at nuclear periphery"/>
    <property type="evidence" value="ECO:0007669"/>
    <property type="project" value="TreeGrafter"/>
</dbReference>
<dbReference type="STRING" id="92696.A0A4R0R4W1"/>
<name>A0A4R0R4W1_9APHY</name>
<reference evidence="3 4" key="1">
    <citation type="submission" date="2018-11" db="EMBL/GenBank/DDBJ databases">
        <title>Genome assembly of Steccherinum ochraceum LE-BIN_3174, the white-rot fungus of the Steccherinaceae family (The Residual Polyporoid clade, Polyporales, Basidiomycota).</title>
        <authorList>
            <person name="Fedorova T.V."/>
            <person name="Glazunova O.A."/>
            <person name="Landesman E.O."/>
            <person name="Moiseenko K.V."/>
            <person name="Psurtseva N.V."/>
            <person name="Savinova O.S."/>
            <person name="Shakhova N.V."/>
            <person name="Tyazhelova T.V."/>
            <person name="Vasina D.V."/>
        </authorList>
    </citation>
    <scope>NUCLEOTIDE SEQUENCE [LARGE SCALE GENOMIC DNA]</scope>
    <source>
        <strain evidence="3 4">LE-BIN_3174</strain>
    </source>
</reference>
<dbReference type="InterPro" id="IPR003163">
    <property type="entry name" value="Tscrpt_reg_HTH_APSES-type"/>
</dbReference>
<feature type="region of interest" description="Disordered" evidence="1">
    <location>
        <begin position="1"/>
        <end position="25"/>
    </location>
</feature>
<keyword evidence="4" id="KW-1185">Reference proteome</keyword>
<dbReference type="GO" id="GO:0003677">
    <property type="term" value="F:DNA binding"/>
    <property type="evidence" value="ECO:0007669"/>
    <property type="project" value="InterPro"/>
</dbReference>
<dbReference type="Gene3D" id="3.10.260.10">
    <property type="entry name" value="Transcription regulator HTH, APSES-type DNA-binding domain"/>
    <property type="match status" value="1"/>
</dbReference>